<dbReference type="EMBL" id="AWSO01002809">
    <property type="protein sequence ID" value="ESK80954.1"/>
    <property type="molecule type" value="Genomic_DNA"/>
</dbReference>
<comment type="caution">
    <text evidence="1">The sequence shown here is derived from an EMBL/GenBank/DDBJ whole genome shotgun (WGS) entry which is preliminary data.</text>
</comment>
<sequence>MCHCGLLAFDLYNVTFRKSKSTQNSPDRSIHSTPQNCGIAGLAEYSADEGIRFLPNSKNMNIDLSEKESSGFVDMLKALLARHTDSSREGRCSLQRPRLLGYRLLQQGP</sequence>
<proteinExistence type="predicted"/>
<evidence type="ECO:0000313" key="2">
    <source>
        <dbReference type="Proteomes" id="UP000017559"/>
    </source>
</evidence>
<protein>
    <submittedName>
        <fullName evidence="1">Uncharacterized protein</fullName>
    </submittedName>
</protein>
<dbReference type="Proteomes" id="UP000017559">
    <property type="component" value="Unassembled WGS sequence"/>
</dbReference>
<dbReference type="HOGENOM" id="CLU_2184638_0_0_1"/>
<organism evidence="1 2">
    <name type="scientific">Moniliophthora roreri (strain MCA 2997)</name>
    <name type="common">Cocoa frosty pod rot fungus</name>
    <name type="synonym">Crinipellis roreri</name>
    <dbReference type="NCBI Taxonomy" id="1381753"/>
    <lineage>
        <taxon>Eukaryota</taxon>
        <taxon>Fungi</taxon>
        <taxon>Dikarya</taxon>
        <taxon>Basidiomycota</taxon>
        <taxon>Agaricomycotina</taxon>
        <taxon>Agaricomycetes</taxon>
        <taxon>Agaricomycetidae</taxon>
        <taxon>Agaricales</taxon>
        <taxon>Marasmiineae</taxon>
        <taxon>Marasmiaceae</taxon>
        <taxon>Moniliophthora</taxon>
    </lineage>
</organism>
<accession>V2XN56</accession>
<reference evidence="1 2" key="1">
    <citation type="journal article" date="2014" name="BMC Genomics">
        <title>Genome and secretome analysis of the hemibiotrophic fungal pathogen, Moniliophthora roreri, which causes frosty pod rot disease of cacao: mechanisms of the biotrophic and necrotrophic phases.</title>
        <authorList>
            <person name="Meinhardt L.W."/>
            <person name="Costa G.G.L."/>
            <person name="Thomazella D.P.T."/>
            <person name="Teixeira P.J.P.L."/>
            <person name="Carazzolle M.F."/>
            <person name="Schuster S.C."/>
            <person name="Carlson J.E."/>
            <person name="Guiltinan M.J."/>
            <person name="Mieczkowski P."/>
            <person name="Farmer A."/>
            <person name="Ramaraj T."/>
            <person name="Crozier J."/>
            <person name="Davis R.E."/>
            <person name="Shao J."/>
            <person name="Melnick R.L."/>
            <person name="Pereira G.A.G."/>
            <person name="Bailey B.A."/>
        </authorList>
    </citation>
    <scope>NUCLEOTIDE SEQUENCE [LARGE SCALE GENOMIC DNA]</scope>
    <source>
        <strain evidence="1 2">MCA 2997</strain>
    </source>
</reference>
<dbReference type="KEGG" id="mrr:Moror_13469"/>
<evidence type="ECO:0000313" key="1">
    <source>
        <dbReference type="EMBL" id="ESK80954.1"/>
    </source>
</evidence>
<gene>
    <name evidence="1" type="ORF">Moror_13469</name>
</gene>
<name>V2XN56_MONRO</name>
<dbReference type="AlphaFoldDB" id="V2XN56"/>
<keyword evidence="2" id="KW-1185">Reference proteome</keyword>